<dbReference type="Gene3D" id="1.10.530.10">
    <property type="match status" value="2"/>
</dbReference>
<feature type="domain" description="Phage tail lysozyme" evidence="2">
    <location>
        <begin position="292"/>
        <end position="416"/>
    </location>
</feature>
<sequence>MPVVTSTRTLRNKPGGESTGSDAPGGAKVSILDEADGGWLKIRVLGAPGEPEGWVSALAVDKLRDTLGPIDKLVFANICAWDSLLIETSAHYMLAVAEMRTDLVDGECETDGDWGPFALNEKEWLTFCNKPELQLAYSLEDRKNWIAQCMVFAAMANSAQQRVAAKLSDQPTAVELYLAQTFGSSIAHAIMAQPNAKLSELIASVSPAELDVEGISLGRERDKKYAEANTGKKLIDLVAADLQRAIDDTRQFASQASAQLLGAEDARVAPDGVPNLDIDFDASIIPNTRKQNAVLIATKFGEAGYGSLQQITAIANAIAESGLNPKAVGDHGHSHGLFQLNQNGGVGTGFPDAELQDPERNIAIMLDHIAKHEKSADVAFRGTTSLLAAVTIFVRNFERPANQPAEIAKRVGIARELVI</sequence>
<dbReference type="RefSeq" id="WP_183606573.1">
    <property type="nucleotide sequence ID" value="NZ_JACHAZ010000002.1"/>
</dbReference>
<evidence type="ECO:0000313" key="3">
    <source>
        <dbReference type="EMBL" id="MBB4289484.1"/>
    </source>
</evidence>
<organism evidence="3 4">
    <name type="scientific">Rhizobium leguminosarum</name>
    <dbReference type="NCBI Taxonomy" id="384"/>
    <lineage>
        <taxon>Bacteria</taxon>
        <taxon>Pseudomonadati</taxon>
        <taxon>Pseudomonadota</taxon>
        <taxon>Alphaproteobacteria</taxon>
        <taxon>Hyphomicrobiales</taxon>
        <taxon>Rhizobiaceae</taxon>
        <taxon>Rhizobium/Agrobacterium group</taxon>
        <taxon>Rhizobium</taxon>
    </lineage>
</organism>
<dbReference type="Proteomes" id="UP000538507">
    <property type="component" value="Unassembled WGS sequence"/>
</dbReference>
<feature type="region of interest" description="Disordered" evidence="1">
    <location>
        <begin position="1"/>
        <end position="27"/>
    </location>
</feature>
<evidence type="ECO:0000256" key="1">
    <source>
        <dbReference type="SAM" id="MobiDB-lite"/>
    </source>
</evidence>
<evidence type="ECO:0000313" key="4">
    <source>
        <dbReference type="Proteomes" id="UP000538507"/>
    </source>
</evidence>
<dbReference type="InterPro" id="IPR023346">
    <property type="entry name" value="Lysozyme-like_dom_sf"/>
</dbReference>
<dbReference type="Pfam" id="PF18013">
    <property type="entry name" value="Phage_lysozyme2"/>
    <property type="match status" value="1"/>
</dbReference>
<dbReference type="InterPro" id="IPR041219">
    <property type="entry name" value="Phage_lysozyme2"/>
</dbReference>
<reference evidence="3 4" key="1">
    <citation type="submission" date="2020-08" db="EMBL/GenBank/DDBJ databases">
        <title>Genomic Encyclopedia of Type Strains, Phase IV (KMG-V): Genome sequencing to study the core and pangenomes of soil and plant-associated prokaryotes.</title>
        <authorList>
            <person name="Whitman W."/>
        </authorList>
    </citation>
    <scope>NUCLEOTIDE SEQUENCE [LARGE SCALE GENOMIC DNA]</scope>
    <source>
        <strain evidence="3 4">SEMIA 415</strain>
    </source>
</reference>
<dbReference type="EMBL" id="JACIGO010000001">
    <property type="protein sequence ID" value="MBB4289484.1"/>
    <property type="molecule type" value="Genomic_DNA"/>
</dbReference>
<comment type="caution">
    <text evidence="3">The sequence shown here is derived from an EMBL/GenBank/DDBJ whole genome shotgun (WGS) entry which is preliminary data.</text>
</comment>
<proteinExistence type="predicted"/>
<accession>A0AAE2SWI1</accession>
<protein>
    <recommendedName>
        <fullName evidence="2">Phage tail lysozyme domain-containing protein</fullName>
    </recommendedName>
</protein>
<evidence type="ECO:0000259" key="2">
    <source>
        <dbReference type="Pfam" id="PF18013"/>
    </source>
</evidence>
<dbReference type="AlphaFoldDB" id="A0AAE2SWI1"/>
<name>A0AAE2SWI1_RHILE</name>
<dbReference type="SUPFAM" id="SSF53955">
    <property type="entry name" value="Lysozyme-like"/>
    <property type="match status" value="1"/>
</dbReference>
<gene>
    <name evidence="3" type="ORF">GGE16_001500</name>
</gene>